<dbReference type="EMBL" id="PDLM01000003">
    <property type="protein sequence ID" value="RDW82337.1"/>
    <property type="molecule type" value="Genomic_DNA"/>
</dbReference>
<dbReference type="CDD" id="cd14688">
    <property type="entry name" value="bZIP_YAP"/>
    <property type="match status" value="1"/>
</dbReference>
<evidence type="ECO:0000256" key="1">
    <source>
        <dbReference type="SAM" id="MobiDB-lite"/>
    </source>
</evidence>
<dbReference type="InterPro" id="IPR021833">
    <property type="entry name" value="DUF3425"/>
</dbReference>
<protein>
    <recommendedName>
        <fullName evidence="2">BZIP domain-containing protein</fullName>
    </recommendedName>
</protein>
<dbReference type="PANTHER" id="PTHR38116:SF1">
    <property type="entry name" value="BZIP DOMAIN-CONTAINING PROTEIN"/>
    <property type="match status" value="1"/>
</dbReference>
<organism evidence="3 4">
    <name type="scientific">Coleophoma cylindrospora</name>
    <dbReference type="NCBI Taxonomy" id="1849047"/>
    <lineage>
        <taxon>Eukaryota</taxon>
        <taxon>Fungi</taxon>
        <taxon>Dikarya</taxon>
        <taxon>Ascomycota</taxon>
        <taxon>Pezizomycotina</taxon>
        <taxon>Leotiomycetes</taxon>
        <taxon>Helotiales</taxon>
        <taxon>Dermateaceae</taxon>
        <taxon>Coleophoma</taxon>
    </lineage>
</organism>
<sequence length="315" mass="35545">MEGPLSLCIHADDWTGRADRATRRKIQNRLSQRARRERKSHAIQPQATRGSVPVNGPKGVTGVLKVRNDSMVRYFISDRHLGSGLNPQSCQLPMALQNPTAGLPAVEQQVAHWMLHWLHKAPIDDSNRGALIHLERTLSAPETLCVLPADHLLTLVHYNVLRAFVSNALCLGLDPKRICFELSSPFTSSDPRTTRPLPPALYPTALQRIRAHHPFIDIFPSATARDNVLSAAGDSFDEDEMWRDLFGTGFLSGNVGVKENMGLVVWGDPWRVESWEVTEGCWRKWRWVLIGCRDLLEATNFWRRERGEDALEIPI</sequence>
<feature type="domain" description="BZIP" evidence="2">
    <location>
        <begin position="23"/>
        <end position="38"/>
    </location>
</feature>
<gene>
    <name evidence="3" type="ORF">BP6252_03449</name>
</gene>
<feature type="region of interest" description="Disordered" evidence="1">
    <location>
        <begin position="29"/>
        <end position="59"/>
    </location>
</feature>
<proteinExistence type="predicted"/>
<dbReference type="InterPro" id="IPR004827">
    <property type="entry name" value="bZIP"/>
</dbReference>
<comment type="caution">
    <text evidence="3">The sequence shown here is derived from an EMBL/GenBank/DDBJ whole genome shotgun (WGS) entry which is preliminary data.</text>
</comment>
<dbReference type="Pfam" id="PF11905">
    <property type="entry name" value="DUF3425"/>
    <property type="match status" value="1"/>
</dbReference>
<keyword evidence="4" id="KW-1185">Reference proteome</keyword>
<reference evidence="3 4" key="1">
    <citation type="journal article" date="2018" name="IMA Fungus">
        <title>IMA Genome-F 9: Draft genome sequence of Annulohypoxylon stygium, Aspergillus mulundensis, Berkeleyomyces basicola (syn. Thielaviopsis basicola), Ceratocystis smalleyi, two Cercospora beticola strains, Coleophoma cylindrospora, Fusarium fracticaudum, Phialophora cf. hyalina, and Morchella septimelata.</title>
        <authorList>
            <person name="Wingfield B.D."/>
            <person name="Bills G.F."/>
            <person name="Dong Y."/>
            <person name="Huang W."/>
            <person name="Nel W.J."/>
            <person name="Swalarsk-Parry B.S."/>
            <person name="Vaghefi N."/>
            <person name="Wilken P.M."/>
            <person name="An Z."/>
            <person name="de Beer Z.W."/>
            <person name="De Vos L."/>
            <person name="Chen L."/>
            <person name="Duong T.A."/>
            <person name="Gao Y."/>
            <person name="Hammerbacher A."/>
            <person name="Kikkert J.R."/>
            <person name="Li Y."/>
            <person name="Li H."/>
            <person name="Li K."/>
            <person name="Li Q."/>
            <person name="Liu X."/>
            <person name="Ma X."/>
            <person name="Naidoo K."/>
            <person name="Pethybridge S.J."/>
            <person name="Sun J."/>
            <person name="Steenkamp E.T."/>
            <person name="van der Nest M.A."/>
            <person name="van Wyk S."/>
            <person name="Wingfield M.J."/>
            <person name="Xiong C."/>
            <person name="Yue Q."/>
            <person name="Zhang X."/>
        </authorList>
    </citation>
    <scope>NUCLEOTIDE SEQUENCE [LARGE SCALE GENOMIC DNA]</scope>
    <source>
        <strain evidence="3 4">BP6252</strain>
    </source>
</reference>
<dbReference type="OrthoDB" id="2245989at2759"/>
<dbReference type="GO" id="GO:0003700">
    <property type="term" value="F:DNA-binding transcription factor activity"/>
    <property type="evidence" value="ECO:0007669"/>
    <property type="project" value="InterPro"/>
</dbReference>
<evidence type="ECO:0000313" key="4">
    <source>
        <dbReference type="Proteomes" id="UP000256645"/>
    </source>
</evidence>
<feature type="compositionally biased region" description="Basic residues" evidence="1">
    <location>
        <begin position="29"/>
        <end position="41"/>
    </location>
</feature>
<dbReference type="PROSITE" id="PS00036">
    <property type="entry name" value="BZIP_BASIC"/>
    <property type="match status" value="1"/>
</dbReference>
<dbReference type="AlphaFoldDB" id="A0A3D8S7P7"/>
<name>A0A3D8S7P7_9HELO</name>
<evidence type="ECO:0000259" key="2">
    <source>
        <dbReference type="PROSITE" id="PS00036"/>
    </source>
</evidence>
<dbReference type="STRING" id="1849047.A0A3D8S7P7"/>
<dbReference type="Proteomes" id="UP000256645">
    <property type="component" value="Unassembled WGS sequence"/>
</dbReference>
<accession>A0A3D8S7P7</accession>
<dbReference type="PANTHER" id="PTHR38116">
    <property type="entry name" value="CHROMOSOME 7, WHOLE GENOME SHOTGUN SEQUENCE"/>
    <property type="match status" value="1"/>
</dbReference>
<evidence type="ECO:0000313" key="3">
    <source>
        <dbReference type="EMBL" id="RDW82337.1"/>
    </source>
</evidence>